<comment type="caution">
    <text evidence="2">The sequence shown here is derived from an EMBL/GenBank/DDBJ whole genome shotgun (WGS) entry which is preliminary data.</text>
</comment>
<keyword evidence="1" id="KW-0812">Transmembrane</keyword>
<keyword evidence="1" id="KW-0472">Membrane</keyword>
<keyword evidence="1" id="KW-1133">Transmembrane helix</keyword>
<keyword evidence="3" id="KW-1185">Reference proteome</keyword>
<evidence type="ECO:0000313" key="2">
    <source>
        <dbReference type="EMBL" id="TWU32857.1"/>
    </source>
</evidence>
<sequence>MEWKQARVFPRFLPWLWRLSPTACSSSPTNQSSRGDSTDAHSSSGSKWLWAALILAALVVVFRMLAPDTLGEQARRHFLAKLREHYAGLDVSIHRGRFEPDVGIVFDDIRISDPSASSMSLRRMIRIERMVVFANVHPEKLFDKEVPLTTRRVALSGVEANLTLSEDGTPSLAKLIPLPQFGPECPVIDVYRAKINLFSHVANRRPVTAQISVLAVRNQQRIDGTVDRTISIKGFAEFADAFHTEIETSAGANDIRCAVRGFRIHTELFDALPATLQQSLQEVRGLDCSGDATIAVFQSPGLPINYRVRSTIHDGQFAHPKLPRSVSQIQGVVTATPQSLLIEESQIKFGDAIVGVSGRVHGYEFPCDADLEVDTVGFLIDESFAATLPSKLREAWDKLRPVGRINADGNVTCRGGKWDASGTVICNGVDVRYEKFPYPVRQVIGQIEIQAGIATSSRLTGWIDNHRLHCEFQLPIRPGITNEKTFVAAADGPVTIDGTLIKAMTHRGETQSKLESFVRTLRPKGAVHLASVVFGTDVNGHATRKIDLRIIDGQLRYEKFAYPLYNVEGKIDVDGNLVRLVDFHGMSANSGEVHCGGVYRIPLPSSEPNLLRFANSGSLNEVPAQLTLDFTASAIPMDEALRSSLPSAAQQTWDSVAPSGILDQAEIHLTQAQSGDELGIDLTARQLYSTTVSHRTLSLRPCSLPYRIDIAGGTVRYDGTQVTIDSLSGQHAASRLAADGYCVRGNSGRWELTLNLKEGSRLNPDAELIDALPITMREAMRRLQLRGAISLRGATRLTLPDARHPEPNFDWNVSLQLEGNRIADVGPVHSLRGEIRVNGSRDEQGIRASGDIQIDSMHVNDLQITQIRGPFHVVNELLTFGVTANPENLTTEQQLIQDQPLIQGRVFDGSIGMQGNLQLSTGSFDVDMAVHDASVPTLLADLGHSDSDFTGSLSGQARFAGSLGTMDFLKGSGSAKVTGANIYQLPLIMQVLNQLRITPSEDVAFTDGTVEFTMFGDLITFNDLTLWGDWVALQGAGTLDGRRELNLTFDTGVSPQNVFTKVIRPLRGEKYTFWTIDVKGPVHAPTIERRAFEGVSETLELLLPGMNARQNTAEKPTQGIKTWFN</sequence>
<dbReference type="EMBL" id="SJPV01000011">
    <property type="protein sequence ID" value="TWU32857.1"/>
    <property type="molecule type" value="Genomic_DNA"/>
</dbReference>
<organism evidence="2 3">
    <name type="scientific">Novipirellula artificiosorum</name>
    <dbReference type="NCBI Taxonomy" id="2528016"/>
    <lineage>
        <taxon>Bacteria</taxon>
        <taxon>Pseudomonadati</taxon>
        <taxon>Planctomycetota</taxon>
        <taxon>Planctomycetia</taxon>
        <taxon>Pirellulales</taxon>
        <taxon>Pirellulaceae</taxon>
        <taxon>Novipirellula</taxon>
    </lineage>
</organism>
<reference evidence="2 3" key="1">
    <citation type="submission" date="2019-02" db="EMBL/GenBank/DDBJ databases">
        <title>Deep-cultivation of Planctomycetes and their phenomic and genomic characterization uncovers novel biology.</title>
        <authorList>
            <person name="Wiegand S."/>
            <person name="Jogler M."/>
            <person name="Boedeker C."/>
            <person name="Pinto D."/>
            <person name="Vollmers J."/>
            <person name="Rivas-Marin E."/>
            <person name="Kohn T."/>
            <person name="Peeters S.H."/>
            <person name="Heuer A."/>
            <person name="Rast P."/>
            <person name="Oberbeckmann S."/>
            <person name="Bunk B."/>
            <person name="Jeske O."/>
            <person name="Meyerdierks A."/>
            <person name="Storesund J.E."/>
            <person name="Kallscheuer N."/>
            <person name="Luecker S."/>
            <person name="Lage O.M."/>
            <person name="Pohl T."/>
            <person name="Merkel B.J."/>
            <person name="Hornburger P."/>
            <person name="Mueller R.-W."/>
            <person name="Bruemmer F."/>
            <person name="Labrenz M."/>
            <person name="Spormann A.M."/>
            <person name="Op Den Camp H."/>
            <person name="Overmann J."/>
            <person name="Amann R."/>
            <person name="Jetten M.S.M."/>
            <person name="Mascher T."/>
            <person name="Medema M.H."/>
            <person name="Devos D.P."/>
            <person name="Kaster A.-K."/>
            <person name="Ovreas L."/>
            <person name="Rohde M."/>
            <person name="Galperin M.Y."/>
            <person name="Jogler C."/>
        </authorList>
    </citation>
    <scope>NUCLEOTIDE SEQUENCE [LARGE SCALE GENOMIC DNA]</scope>
    <source>
        <strain evidence="2 3">Poly41</strain>
    </source>
</reference>
<name>A0A5C6DAV3_9BACT</name>
<dbReference type="InterPro" id="IPR052894">
    <property type="entry name" value="AsmA-related"/>
</dbReference>
<dbReference type="AlphaFoldDB" id="A0A5C6DAV3"/>
<dbReference type="OrthoDB" id="223541at2"/>
<dbReference type="Proteomes" id="UP000319143">
    <property type="component" value="Unassembled WGS sequence"/>
</dbReference>
<gene>
    <name evidence="2" type="ORF">Poly41_52340</name>
</gene>
<proteinExistence type="predicted"/>
<dbReference type="GO" id="GO:0005886">
    <property type="term" value="C:plasma membrane"/>
    <property type="evidence" value="ECO:0007669"/>
    <property type="project" value="TreeGrafter"/>
</dbReference>
<accession>A0A5C6DAV3</accession>
<evidence type="ECO:0000256" key="1">
    <source>
        <dbReference type="SAM" id="Phobius"/>
    </source>
</evidence>
<dbReference type="GO" id="GO:0090313">
    <property type="term" value="P:regulation of protein targeting to membrane"/>
    <property type="evidence" value="ECO:0007669"/>
    <property type="project" value="TreeGrafter"/>
</dbReference>
<evidence type="ECO:0000313" key="3">
    <source>
        <dbReference type="Proteomes" id="UP000319143"/>
    </source>
</evidence>
<feature type="transmembrane region" description="Helical" evidence="1">
    <location>
        <begin position="48"/>
        <end position="66"/>
    </location>
</feature>
<dbReference type="PANTHER" id="PTHR30441:SF4">
    <property type="entry name" value="PROTEIN ASMA"/>
    <property type="match status" value="1"/>
</dbReference>
<protein>
    <submittedName>
        <fullName evidence="2">Uncharacterized protein</fullName>
    </submittedName>
</protein>
<dbReference type="PANTHER" id="PTHR30441">
    <property type="entry name" value="DUF748 DOMAIN-CONTAINING PROTEIN"/>
    <property type="match status" value="1"/>
</dbReference>